<evidence type="ECO:0000259" key="13">
    <source>
        <dbReference type="SMART" id="SM00387"/>
    </source>
</evidence>
<organism evidence="14 15">
    <name type="scientific">Amycolatopsis minnesotensis</name>
    <dbReference type="NCBI Taxonomy" id="337894"/>
    <lineage>
        <taxon>Bacteria</taxon>
        <taxon>Bacillati</taxon>
        <taxon>Actinomycetota</taxon>
        <taxon>Actinomycetes</taxon>
        <taxon>Pseudonocardiales</taxon>
        <taxon>Pseudonocardiaceae</taxon>
        <taxon>Amycolatopsis</taxon>
    </lineage>
</organism>
<dbReference type="EMBL" id="BAAANN010000030">
    <property type="protein sequence ID" value="GAA1978652.1"/>
    <property type="molecule type" value="Genomic_DNA"/>
</dbReference>
<dbReference type="Pfam" id="PF02518">
    <property type="entry name" value="HATPase_c"/>
    <property type="match status" value="1"/>
</dbReference>
<dbReference type="RefSeq" id="WP_344427281.1">
    <property type="nucleotide sequence ID" value="NZ_BAAANN010000030.1"/>
</dbReference>
<evidence type="ECO:0000256" key="11">
    <source>
        <dbReference type="SAM" id="Phobius"/>
    </source>
</evidence>
<evidence type="ECO:0000256" key="3">
    <source>
        <dbReference type="ARBA" id="ARBA00012438"/>
    </source>
</evidence>
<keyword evidence="7" id="KW-0418">Kinase</keyword>
<dbReference type="Gene3D" id="6.10.340.10">
    <property type="match status" value="1"/>
</dbReference>
<dbReference type="InterPro" id="IPR013587">
    <property type="entry name" value="Nitrate/nitrite_sensing"/>
</dbReference>
<comment type="catalytic activity">
    <reaction evidence="1">
        <text>ATP + protein L-histidine = ADP + protein N-phospho-L-histidine.</text>
        <dbReference type="EC" id="2.7.13.3"/>
    </reaction>
</comment>
<proteinExistence type="predicted"/>
<keyword evidence="11" id="KW-0472">Membrane</keyword>
<dbReference type="PANTHER" id="PTHR45436:SF5">
    <property type="entry name" value="SENSOR HISTIDINE KINASE TRCS"/>
    <property type="match status" value="1"/>
</dbReference>
<dbReference type="SUPFAM" id="SSF55874">
    <property type="entry name" value="ATPase domain of HSP90 chaperone/DNA topoisomerase II/histidine kinase"/>
    <property type="match status" value="1"/>
</dbReference>
<comment type="caution">
    <text evidence="14">The sequence shown here is derived from an EMBL/GenBank/DDBJ whole genome shotgun (WGS) entry which is preliminary data.</text>
</comment>
<feature type="domain" description="HAMP" evidence="12">
    <location>
        <begin position="341"/>
        <end position="412"/>
    </location>
</feature>
<evidence type="ECO:0000256" key="10">
    <source>
        <dbReference type="SAM" id="MobiDB-lite"/>
    </source>
</evidence>
<dbReference type="Pfam" id="PF08376">
    <property type="entry name" value="NIT"/>
    <property type="match status" value="1"/>
</dbReference>
<keyword evidence="8 11" id="KW-1133">Transmembrane helix</keyword>
<evidence type="ECO:0000256" key="6">
    <source>
        <dbReference type="ARBA" id="ARBA00022692"/>
    </source>
</evidence>
<evidence type="ECO:0000256" key="1">
    <source>
        <dbReference type="ARBA" id="ARBA00000085"/>
    </source>
</evidence>
<protein>
    <recommendedName>
        <fullName evidence="3">histidine kinase</fullName>
        <ecNumber evidence="3">2.7.13.3</ecNumber>
    </recommendedName>
</protein>
<evidence type="ECO:0000256" key="7">
    <source>
        <dbReference type="ARBA" id="ARBA00022777"/>
    </source>
</evidence>
<evidence type="ECO:0000313" key="14">
    <source>
        <dbReference type="EMBL" id="GAA1978652.1"/>
    </source>
</evidence>
<keyword evidence="6 11" id="KW-0812">Transmembrane</keyword>
<evidence type="ECO:0000256" key="5">
    <source>
        <dbReference type="ARBA" id="ARBA00022679"/>
    </source>
</evidence>
<feature type="transmembrane region" description="Helical" evidence="11">
    <location>
        <begin position="21"/>
        <end position="41"/>
    </location>
</feature>
<feature type="domain" description="Histidine kinase/HSP90-like ATPase" evidence="13">
    <location>
        <begin position="524"/>
        <end position="640"/>
    </location>
</feature>
<feature type="region of interest" description="Disordered" evidence="10">
    <location>
        <begin position="645"/>
        <end position="683"/>
    </location>
</feature>
<reference evidence="15" key="1">
    <citation type="journal article" date="2019" name="Int. J. Syst. Evol. Microbiol.">
        <title>The Global Catalogue of Microorganisms (GCM) 10K type strain sequencing project: providing services to taxonomists for standard genome sequencing and annotation.</title>
        <authorList>
            <consortium name="The Broad Institute Genomics Platform"/>
            <consortium name="The Broad Institute Genome Sequencing Center for Infectious Disease"/>
            <person name="Wu L."/>
            <person name="Ma J."/>
        </authorList>
    </citation>
    <scope>NUCLEOTIDE SEQUENCE [LARGE SCALE GENOMIC DNA]</scope>
    <source>
        <strain evidence="15">JCM 14545</strain>
    </source>
</reference>
<sequence length="683" mass="73433">MAEPSREPAHGLRNWRLRAKVALVVVVPTVAALFLAGLHVVDAFENSAVYERAGQRIDLDRTIAATTDTVQDEREAMSVWIAGGRADRGQLDARIQRSGEAVSALRDAAEDVADLHDDATSALYQQAMTRLGSLDSLRDAARAPGFSDLAVQTSYTAVVTALIVVADQFGADVANRGMQHRHDALTFLADIKEFSAQQNTYLHTAALHGAFEPAELRQLVTAEANLLAAMDRFNSVATSRAQTDYATRVSGDVVARRFEIQHLALMRAKAGIPLDLDPATVAQLCSATIDLIRGFEQYLFDDAAGYAEGLIDAEYRALVVTSAIILAALLVTLGLTYLVARSLVRPLRALRDHALAVEGELPGSVEEIMRARDPAEVAGRAVEPVPVHTTEEIGQVARAFDVVHRCALEMAAEQASLRERVNGIFANLSRRSNGIVERQLDIIDQSETSEQDPDYLAGLFELDHLTTRLRRNAESLLVLSGAGLASSSPKPVAVEEITGAAVSEAEQYARIEIGPIPLVAVRGHVASDLVHLLAELLDNATDFSEPGTKVGIQPVVTRHQSLAVQIADHGIGMSADQLEEANLRLADPPGLDVSVTKRMGLYVVARLAKRHGIDVRLHPNESRNGDTAGIVARIVVPAGLLAPLPASQETPAPRPVERHQPGVSSIPPVRRRRAGARGSGPVR</sequence>
<dbReference type="Gene3D" id="3.30.565.10">
    <property type="entry name" value="Histidine kinase-like ATPase, C-terminal domain"/>
    <property type="match status" value="1"/>
</dbReference>
<dbReference type="InterPro" id="IPR050428">
    <property type="entry name" value="TCS_sensor_his_kinase"/>
</dbReference>
<evidence type="ECO:0000256" key="9">
    <source>
        <dbReference type="ARBA" id="ARBA00023012"/>
    </source>
</evidence>
<keyword evidence="4" id="KW-0597">Phosphoprotein</keyword>
<name>A0ABP5DE51_9PSEU</name>
<evidence type="ECO:0000313" key="15">
    <source>
        <dbReference type="Proteomes" id="UP001501116"/>
    </source>
</evidence>
<keyword evidence="15" id="KW-1185">Reference proteome</keyword>
<dbReference type="SMART" id="SM00304">
    <property type="entry name" value="HAMP"/>
    <property type="match status" value="1"/>
</dbReference>
<evidence type="ECO:0000256" key="8">
    <source>
        <dbReference type="ARBA" id="ARBA00022989"/>
    </source>
</evidence>
<dbReference type="SMART" id="SM00387">
    <property type="entry name" value="HATPase_c"/>
    <property type="match status" value="1"/>
</dbReference>
<dbReference type="Proteomes" id="UP001501116">
    <property type="component" value="Unassembled WGS sequence"/>
</dbReference>
<gene>
    <name evidence="14" type="ORF">GCM10009754_63480</name>
</gene>
<feature type="transmembrane region" description="Helical" evidence="11">
    <location>
        <begin position="317"/>
        <end position="340"/>
    </location>
</feature>
<evidence type="ECO:0000256" key="4">
    <source>
        <dbReference type="ARBA" id="ARBA00022553"/>
    </source>
</evidence>
<dbReference type="InterPro" id="IPR036890">
    <property type="entry name" value="HATPase_C_sf"/>
</dbReference>
<dbReference type="EC" id="2.7.13.3" evidence="3"/>
<accession>A0ABP5DE51</accession>
<dbReference type="PANTHER" id="PTHR45436">
    <property type="entry name" value="SENSOR HISTIDINE KINASE YKOH"/>
    <property type="match status" value="1"/>
</dbReference>
<keyword evidence="5" id="KW-0808">Transferase</keyword>
<keyword evidence="9" id="KW-0902">Two-component regulatory system</keyword>
<evidence type="ECO:0000259" key="12">
    <source>
        <dbReference type="SMART" id="SM00304"/>
    </source>
</evidence>
<dbReference type="InterPro" id="IPR003660">
    <property type="entry name" value="HAMP_dom"/>
</dbReference>
<evidence type="ECO:0000256" key="2">
    <source>
        <dbReference type="ARBA" id="ARBA00004370"/>
    </source>
</evidence>
<dbReference type="InterPro" id="IPR003594">
    <property type="entry name" value="HATPase_dom"/>
</dbReference>
<comment type="subcellular location">
    <subcellularLocation>
        <location evidence="2">Membrane</location>
    </subcellularLocation>
</comment>